<dbReference type="NCBIfam" id="TIGR04070">
    <property type="entry name" value="photo_TT_lyase"/>
    <property type="match status" value="1"/>
</dbReference>
<dbReference type="PANTHER" id="PTHR37822">
    <property type="entry name" value="SPORE PHOTOPRODUCT LYASE-RELATED"/>
    <property type="match status" value="1"/>
</dbReference>
<dbReference type="PANTHER" id="PTHR37822:SF2">
    <property type="entry name" value="SPORE PHOTOPRODUCT LYASE"/>
    <property type="match status" value="1"/>
</dbReference>
<dbReference type="InterPro" id="IPR049539">
    <property type="entry name" value="SPL"/>
</dbReference>
<gene>
    <name evidence="1" type="primary">splB</name>
    <name evidence="1" type="ORF">DESHY_50051</name>
</gene>
<dbReference type="SFLD" id="SFLDG01079">
    <property type="entry name" value="spore_photoproduct_lyase_like"/>
    <property type="match status" value="1"/>
</dbReference>
<protein>
    <submittedName>
        <fullName evidence="1">Spore photoproduct lyase</fullName>
        <ecNumber evidence="1">4.1.99.14</ecNumber>
    </submittedName>
</protein>
<dbReference type="InterPro" id="IPR023897">
    <property type="entry name" value="SPL_firmicutes"/>
</dbReference>
<reference evidence="1 2" key="1">
    <citation type="journal article" date="2013" name="Genome Announc.">
        <title>Genome Sequence of the Sulfate-Reducing Bacterium Desulfotomaculum hydrothermale Lam5(T).</title>
        <authorList>
            <person name="Amin O."/>
            <person name="Fardeau M.L."/>
            <person name="Valette O."/>
            <person name="Hirschler-Rea A."/>
            <person name="Barbe V."/>
            <person name="Medigue C."/>
            <person name="Vacherie B."/>
            <person name="Ollivier B."/>
            <person name="Bertin P.N."/>
            <person name="Dolla A."/>
        </authorList>
    </citation>
    <scope>NUCLEOTIDE SEQUENCE [LARGE SCALE GENOMIC DNA]</scope>
    <source>
        <strain evidence="2">Lam5 / DSM 18033</strain>
    </source>
</reference>
<dbReference type="GO" id="GO:0051539">
    <property type="term" value="F:4 iron, 4 sulfur cluster binding"/>
    <property type="evidence" value="ECO:0007669"/>
    <property type="project" value="TreeGrafter"/>
</dbReference>
<dbReference type="Gene3D" id="3.80.30.30">
    <property type="match status" value="1"/>
</dbReference>
<dbReference type="InterPro" id="IPR058240">
    <property type="entry name" value="rSAM_sf"/>
</dbReference>
<name>K8EAR9_9FIRM</name>
<dbReference type="eggNOG" id="COG1533">
    <property type="taxonomic scope" value="Bacteria"/>
</dbReference>
<proteinExistence type="predicted"/>
<dbReference type="Proteomes" id="UP000009315">
    <property type="component" value="Unassembled WGS sequence"/>
</dbReference>
<dbReference type="SFLD" id="SFLDF00412">
    <property type="entry name" value="spore_photoproduct_lyase_2"/>
    <property type="match status" value="1"/>
</dbReference>
<dbReference type="Pfam" id="PF20903">
    <property type="entry name" value="SPL"/>
    <property type="match status" value="1"/>
</dbReference>
<dbReference type="GO" id="GO:0042601">
    <property type="term" value="C:endospore-forming forespore"/>
    <property type="evidence" value="ECO:0007669"/>
    <property type="project" value="TreeGrafter"/>
</dbReference>
<dbReference type="SFLD" id="SFLDS00029">
    <property type="entry name" value="Radical_SAM"/>
    <property type="match status" value="1"/>
</dbReference>
<evidence type="ECO:0000313" key="1">
    <source>
        <dbReference type="EMBL" id="CCO08743.1"/>
    </source>
</evidence>
<dbReference type="InterPro" id="IPR034559">
    <property type="entry name" value="SPL_Clostridia"/>
</dbReference>
<dbReference type="SUPFAM" id="SSF102114">
    <property type="entry name" value="Radical SAM enzymes"/>
    <property type="match status" value="1"/>
</dbReference>
<keyword evidence="1" id="KW-0456">Lyase</keyword>
<dbReference type="STRING" id="1121428.DESHY_50051"/>
<dbReference type="AlphaFoldDB" id="K8EAR9"/>
<comment type="caution">
    <text evidence="1">The sequence shown here is derived from an EMBL/GenBank/DDBJ whole genome shotgun (WGS) entry which is preliminary data.</text>
</comment>
<keyword evidence="2" id="KW-1185">Reference proteome</keyword>
<evidence type="ECO:0000313" key="2">
    <source>
        <dbReference type="Proteomes" id="UP000009315"/>
    </source>
</evidence>
<dbReference type="EC" id="4.1.99.14" evidence="1"/>
<sequence>MSSTVVKNNITADIFIPKRVFIEPAALDYELGIRLRDHFRSAGIPVTVTGSHNRVTGIPGQTAQEAFVEAKRTLVVGVRKGKDFQTCKPSAHYQLPLVTGCPGKCEYCYLLTNLGKKPYLRVYVNIEEILERAESYITHRLPEETVFEGAATSDPIPVERYTGALKQAIEFFGQNRYARFRFVTKFTDVDSLLDARHNGRTRFRFSLNAQPVIKNFEHGTPSMRERIAAAGKVAQAGYPLGFLIAPIMMYDGWQQDYSELFEELNRVLEPHYRHDLTFEFITHRFTQRAKLNINQLFPQSRLDMDESKRQFKYGQFGYGKYVYPKEALAEISQLFQLHLAKHFPGAKVEYLV</sequence>
<dbReference type="OrthoDB" id="9787095at2"/>
<dbReference type="GO" id="GO:0003913">
    <property type="term" value="F:DNA photolyase activity"/>
    <property type="evidence" value="ECO:0007669"/>
    <property type="project" value="InterPro"/>
</dbReference>
<dbReference type="GO" id="GO:1904047">
    <property type="term" value="F:S-adenosyl-L-methionine binding"/>
    <property type="evidence" value="ECO:0007669"/>
    <property type="project" value="InterPro"/>
</dbReference>
<dbReference type="InterPro" id="IPR007197">
    <property type="entry name" value="rSAM"/>
</dbReference>
<accession>K8EAR9</accession>
<dbReference type="EMBL" id="CAOS01000012">
    <property type="protein sequence ID" value="CCO08743.1"/>
    <property type="molecule type" value="Genomic_DNA"/>
</dbReference>
<dbReference type="Gene3D" id="3.40.50.12110">
    <property type="match status" value="1"/>
</dbReference>
<organism evidence="1 2">
    <name type="scientific">Desulforamulus hydrothermalis Lam5 = DSM 18033</name>
    <dbReference type="NCBI Taxonomy" id="1121428"/>
    <lineage>
        <taxon>Bacteria</taxon>
        <taxon>Bacillati</taxon>
        <taxon>Bacillota</taxon>
        <taxon>Clostridia</taxon>
        <taxon>Eubacteriales</taxon>
        <taxon>Peptococcaceae</taxon>
        <taxon>Desulforamulus</taxon>
    </lineage>
</organism>
<dbReference type="RefSeq" id="WP_008412331.1">
    <property type="nucleotide sequence ID" value="NZ_CAOS01000012.1"/>
</dbReference>